<evidence type="ECO:0000313" key="3">
    <source>
        <dbReference type="Proteomes" id="UP000462363"/>
    </source>
</evidence>
<dbReference type="AlphaFoldDB" id="A0A844FDN2"/>
<organism evidence="2 3">
    <name type="scientific">Clostridium scindens (strain JCM 10418 / VPI 12708)</name>
    <dbReference type="NCBI Taxonomy" id="29347"/>
    <lineage>
        <taxon>Bacteria</taxon>
        <taxon>Bacillati</taxon>
        <taxon>Bacillota</taxon>
        <taxon>Clostridia</taxon>
        <taxon>Lachnospirales</taxon>
        <taxon>Lachnospiraceae</taxon>
    </lineage>
</organism>
<dbReference type="Proteomes" id="UP000462363">
    <property type="component" value="Unassembled WGS sequence"/>
</dbReference>
<dbReference type="EMBL" id="VUMB01000053">
    <property type="protein sequence ID" value="MSS41819.1"/>
    <property type="molecule type" value="Genomic_DNA"/>
</dbReference>
<name>A0A844FDN2_CLOSV</name>
<feature type="region of interest" description="Disordered" evidence="1">
    <location>
        <begin position="171"/>
        <end position="209"/>
    </location>
</feature>
<sequence>MSHVYELGSSLCKLLSTLKKNREQVPLHILKTQYKVPYEVLIRQINETATAFVKEVVFSKLLMNPDEEKEEQYSVIQEIINTSGMLKEMNHSLSQTYDVELLHRQALKLRGCIEDALYPYIARKDCLVVDMEHIEDTPIIYNTITRKVYENDQWVDRKLDLQGKFLLFIKPDNGSPQQSEKEMLQNESKPIPSLHIPSEYDTKTQGSHL</sequence>
<gene>
    <name evidence="2" type="ORF">FYJ37_16170</name>
</gene>
<evidence type="ECO:0000256" key="1">
    <source>
        <dbReference type="SAM" id="MobiDB-lite"/>
    </source>
</evidence>
<accession>A0A844FDN2</accession>
<protein>
    <submittedName>
        <fullName evidence="2">Uncharacterized protein</fullName>
    </submittedName>
</protein>
<proteinExistence type="predicted"/>
<evidence type="ECO:0000313" key="2">
    <source>
        <dbReference type="EMBL" id="MSS41819.1"/>
    </source>
</evidence>
<reference evidence="2 3" key="1">
    <citation type="submission" date="2019-08" db="EMBL/GenBank/DDBJ databases">
        <title>In-depth cultivation of the pig gut microbiome towards novel bacterial diversity and tailored functional studies.</title>
        <authorList>
            <person name="Wylensek D."/>
            <person name="Hitch T.C.A."/>
            <person name="Clavel T."/>
        </authorList>
    </citation>
    <scope>NUCLEOTIDE SEQUENCE [LARGE SCALE GENOMIC DNA]</scope>
    <source>
        <strain evidence="2 3">BL-389-WT-3D</strain>
    </source>
</reference>
<dbReference type="RefSeq" id="WP_154322853.1">
    <property type="nucleotide sequence ID" value="NZ_JBFQGK010000001.1"/>
</dbReference>
<comment type="caution">
    <text evidence="2">The sequence shown here is derived from an EMBL/GenBank/DDBJ whole genome shotgun (WGS) entry which is preliminary data.</text>
</comment>